<gene>
    <name evidence="9" type="primary">yadS</name>
    <name evidence="9" type="ORF">ERS852448_02366</name>
</gene>
<feature type="domain" description="Glycine transporter" evidence="8">
    <location>
        <begin position="7"/>
        <end position="81"/>
    </location>
</feature>
<feature type="domain" description="Glycine transporter" evidence="8">
    <location>
        <begin position="107"/>
        <end position="182"/>
    </location>
</feature>
<evidence type="ECO:0000256" key="5">
    <source>
        <dbReference type="ARBA" id="ARBA00022989"/>
    </source>
</evidence>
<feature type="transmembrane region" description="Helical" evidence="7">
    <location>
        <begin position="104"/>
        <end position="121"/>
    </location>
</feature>
<evidence type="ECO:0000259" key="8">
    <source>
        <dbReference type="Pfam" id="PF03458"/>
    </source>
</evidence>
<keyword evidence="5 7" id="KW-1133">Transmembrane helix</keyword>
<name>A0A173V2L7_EUBRA</name>
<comment type="subcellular location">
    <subcellularLocation>
        <location evidence="1">Cell membrane</location>
        <topology evidence="1">Multi-pass membrane protein</topology>
    </subcellularLocation>
</comment>
<keyword evidence="3" id="KW-1003">Cell membrane</keyword>
<dbReference type="AlphaFoldDB" id="A0A173V2L7"/>
<dbReference type="Proteomes" id="UP000095492">
    <property type="component" value="Unassembled WGS sequence"/>
</dbReference>
<organism evidence="9 10">
    <name type="scientific">Eubacterium ramulus</name>
    <dbReference type="NCBI Taxonomy" id="39490"/>
    <lineage>
        <taxon>Bacteria</taxon>
        <taxon>Bacillati</taxon>
        <taxon>Bacillota</taxon>
        <taxon>Clostridia</taxon>
        <taxon>Eubacteriales</taxon>
        <taxon>Eubacteriaceae</taxon>
        <taxon>Eubacterium</taxon>
    </lineage>
</organism>
<dbReference type="InterPro" id="IPR005115">
    <property type="entry name" value="Gly_transporter"/>
</dbReference>
<dbReference type="GO" id="GO:0005886">
    <property type="term" value="C:plasma membrane"/>
    <property type="evidence" value="ECO:0007669"/>
    <property type="project" value="UniProtKB-SubCell"/>
</dbReference>
<evidence type="ECO:0000256" key="6">
    <source>
        <dbReference type="ARBA" id="ARBA00023136"/>
    </source>
</evidence>
<protein>
    <submittedName>
        <fullName evidence="9">Predicted membrane protein</fullName>
    </submittedName>
</protein>
<dbReference type="Pfam" id="PF03458">
    <property type="entry name" value="Gly_transporter"/>
    <property type="match status" value="2"/>
</dbReference>
<evidence type="ECO:0000313" key="9">
    <source>
        <dbReference type="EMBL" id="CUN20118.1"/>
    </source>
</evidence>
<evidence type="ECO:0000313" key="10">
    <source>
        <dbReference type="Proteomes" id="UP000095492"/>
    </source>
</evidence>
<reference evidence="9 10" key="1">
    <citation type="submission" date="2015-09" db="EMBL/GenBank/DDBJ databases">
        <authorList>
            <consortium name="Pathogen Informatics"/>
        </authorList>
    </citation>
    <scope>NUCLEOTIDE SEQUENCE [LARGE SCALE GENOMIC DNA]</scope>
    <source>
        <strain evidence="9 10">2789STDY5608891</strain>
    </source>
</reference>
<dbReference type="PANTHER" id="PTHR30506:SF3">
    <property type="entry name" value="UPF0126 INNER MEMBRANE PROTEIN YADS-RELATED"/>
    <property type="match status" value="1"/>
</dbReference>
<evidence type="ECO:0000256" key="7">
    <source>
        <dbReference type="SAM" id="Phobius"/>
    </source>
</evidence>
<feature type="transmembrane region" description="Helical" evidence="7">
    <location>
        <begin position="31"/>
        <end position="48"/>
    </location>
</feature>
<feature type="transmembrane region" description="Helical" evidence="7">
    <location>
        <begin position="133"/>
        <end position="154"/>
    </location>
</feature>
<proteinExistence type="inferred from homology"/>
<evidence type="ECO:0000256" key="3">
    <source>
        <dbReference type="ARBA" id="ARBA00022475"/>
    </source>
</evidence>
<keyword evidence="4 7" id="KW-0812">Transmembrane</keyword>
<dbReference type="GeneID" id="97392226"/>
<dbReference type="EMBL" id="CYYA01000018">
    <property type="protein sequence ID" value="CUN20118.1"/>
    <property type="molecule type" value="Genomic_DNA"/>
</dbReference>
<dbReference type="PANTHER" id="PTHR30506">
    <property type="entry name" value="INNER MEMBRANE PROTEIN"/>
    <property type="match status" value="1"/>
</dbReference>
<evidence type="ECO:0000256" key="4">
    <source>
        <dbReference type="ARBA" id="ARBA00022692"/>
    </source>
</evidence>
<keyword evidence="6 7" id="KW-0472">Membrane</keyword>
<dbReference type="RefSeq" id="WP_172679905.1">
    <property type="nucleotide sequence ID" value="NZ_CP173382.1"/>
</dbReference>
<evidence type="ECO:0000256" key="2">
    <source>
        <dbReference type="ARBA" id="ARBA00008193"/>
    </source>
</evidence>
<feature type="transmembrane region" description="Helical" evidence="7">
    <location>
        <begin position="166"/>
        <end position="182"/>
    </location>
</feature>
<sequence>MTNLMSVFEIIGSIAFAISGSMLAIKKEMDLFGILILGIVTSVGGGAIRDIVIGNTPPAMFQNPKCTVISSITAVVVFIIWKIHNRHTVTEKIARRTDIMYHNLLFLSDTLGLAAFTILGMETTIRFLNTDQFLLIAFVGLITGVGGGILRDLLAGEIPYVLQKHIYATACIFGIIGYYILYHFIPENAAALIGFCLVLAIRYLAKHFEWNLPR</sequence>
<feature type="transmembrane region" description="Helical" evidence="7">
    <location>
        <begin position="6"/>
        <end position="24"/>
    </location>
</feature>
<feature type="transmembrane region" description="Helical" evidence="7">
    <location>
        <begin position="68"/>
        <end position="84"/>
    </location>
</feature>
<accession>A0A173V2L7</accession>
<evidence type="ECO:0000256" key="1">
    <source>
        <dbReference type="ARBA" id="ARBA00004651"/>
    </source>
</evidence>
<feature type="transmembrane region" description="Helical" evidence="7">
    <location>
        <begin position="188"/>
        <end position="205"/>
    </location>
</feature>
<comment type="similarity">
    <text evidence="2">Belongs to the UPF0126 family.</text>
</comment>